<name>A0A9D1MYW3_9CLOT</name>
<evidence type="ECO:0000313" key="1">
    <source>
        <dbReference type="EMBL" id="HIU91732.1"/>
    </source>
</evidence>
<keyword evidence="1" id="KW-0540">Nuclease</keyword>
<comment type="caution">
    <text evidence="1">The sequence shown here is derived from an EMBL/GenBank/DDBJ whole genome shotgun (WGS) entry which is preliminary data.</text>
</comment>
<reference evidence="1" key="1">
    <citation type="submission" date="2020-10" db="EMBL/GenBank/DDBJ databases">
        <authorList>
            <person name="Gilroy R."/>
        </authorList>
    </citation>
    <scope>NUCLEOTIDE SEQUENCE</scope>
    <source>
        <strain evidence="1">CHK154-7741</strain>
    </source>
</reference>
<reference evidence="1" key="2">
    <citation type="journal article" date="2021" name="PeerJ">
        <title>Extensive microbial diversity within the chicken gut microbiome revealed by metagenomics and culture.</title>
        <authorList>
            <person name="Gilroy R."/>
            <person name="Ravi A."/>
            <person name="Getino M."/>
            <person name="Pursley I."/>
            <person name="Horton D.L."/>
            <person name="Alikhan N.F."/>
            <person name="Baker D."/>
            <person name="Gharbi K."/>
            <person name="Hall N."/>
            <person name="Watson M."/>
            <person name="Adriaenssens E.M."/>
            <person name="Foster-Nyarko E."/>
            <person name="Jarju S."/>
            <person name="Secka A."/>
            <person name="Antonio M."/>
            <person name="Oren A."/>
            <person name="Chaudhuri R.R."/>
            <person name="La Ragione R."/>
            <person name="Hildebrand F."/>
            <person name="Pallen M.J."/>
        </authorList>
    </citation>
    <scope>NUCLEOTIDE SEQUENCE</scope>
    <source>
        <strain evidence="1">CHK154-7741</strain>
    </source>
</reference>
<keyword evidence="1" id="KW-0255">Endonuclease</keyword>
<accession>A0A9D1MYW3</accession>
<organism evidence="1 2">
    <name type="scientific">Candidatus Limenecus avicola</name>
    <dbReference type="NCBI Taxonomy" id="2840847"/>
    <lineage>
        <taxon>Bacteria</taxon>
        <taxon>Bacillati</taxon>
        <taxon>Bacillota</taxon>
        <taxon>Clostridia</taxon>
        <taxon>Eubacteriales</taxon>
        <taxon>Clostridiaceae</taxon>
        <taxon>Clostridiaceae incertae sedis</taxon>
        <taxon>Candidatus Limenecus</taxon>
    </lineage>
</organism>
<evidence type="ECO:0000313" key="2">
    <source>
        <dbReference type="Proteomes" id="UP000886748"/>
    </source>
</evidence>
<dbReference type="EMBL" id="DVOD01000010">
    <property type="protein sequence ID" value="HIU91732.1"/>
    <property type="molecule type" value="Genomic_DNA"/>
</dbReference>
<feature type="non-terminal residue" evidence="1">
    <location>
        <position position="133"/>
    </location>
</feature>
<gene>
    <name evidence="1" type="ORF">IAD26_01210</name>
</gene>
<dbReference type="Proteomes" id="UP000886748">
    <property type="component" value="Unassembled WGS sequence"/>
</dbReference>
<sequence>MFYSLIKQKRDIWYNSQECTVKELIKYMEVTNELRDVQIDAIKTYLFLKIACNNKPLWELFYEGAFNTLDVSTLELAQNTRDYLLNNPYALALYQYATTKNDKNEQVSIKLEREIKSNFDKIDYKEVFRKLFY</sequence>
<proteinExistence type="predicted"/>
<keyword evidence="1" id="KW-0378">Hydrolase</keyword>
<protein>
    <submittedName>
        <fullName evidence="1">Type III restriction endonuclease subunit R</fullName>
    </submittedName>
</protein>
<dbReference type="AlphaFoldDB" id="A0A9D1MYW3"/>
<dbReference type="GO" id="GO:0004519">
    <property type="term" value="F:endonuclease activity"/>
    <property type="evidence" value="ECO:0007669"/>
    <property type="project" value="UniProtKB-KW"/>
</dbReference>